<evidence type="ECO:0000256" key="6">
    <source>
        <dbReference type="ARBA" id="ARBA00023136"/>
    </source>
</evidence>
<reference evidence="10" key="2">
    <citation type="submission" date="2025-09" db="UniProtKB">
        <authorList>
            <consortium name="Ensembl"/>
        </authorList>
    </citation>
    <scope>IDENTIFICATION</scope>
</reference>
<dbReference type="Proteomes" id="UP000264820">
    <property type="component" value="Unplaced"/>
</dbReference>
<evidence type="ECO:0000256" key="4">
    <source>
        <dbReference type="ARBA" id="ARBA00022989"/>
    </source>
</evidence>
<keyword evidence="6 9" id="KW-0472">Membrane</keyword>
<proteinExistence type="inferred from homology"/>
<dbReference type="InterPro" id="IPR019394">
    <property type="entry name" value="TEX28/TMCC"/>
</dbReference>
<evidence type="ECO:0000313" key="10">
    <source>
        <dbReference type="Ensembl" id="ENSHCOP00000019769.1"/>
    </source>
</evidence>
<evidence type="ECO:0000256" key="1">
    <source>
        <dbReference type="ARBA" id="ARBA00004370"/>
    </source>
</evidence>
<evidence type="ECO:0000256" key="5">
    <source>
        <dbReference type="ARBA" id="ARBA00023054"/>
    </source>
</evidence>
<feature type="compositionally biased region" description="Basic and acidic residues" evidence="8">
    <location>
        <begin position="1"/>
        <end position="11"/>
    </location>
</feature>
<evidence type="ECO:0000256" key="2">
    <source>
        <dbReference type="ARBA" id="ARBA00008108"/>
    </source>
</evidence>
<feature type="compositionally biased region" description="Polar residues" evidence="8">
    <location>
        <begin position="12"/>
        <end position="31"/>
    </location>
</feature>
<feature type="region of interest" description="Disordered" evidence="8">
    <location>
        <begin position="1"/>
        <end position="37"/>
    </location>
</feature>
<sequence length="384" mass="43373">MDQEHFLDKSEVTTLSLPSTASHGGSDSNISGAGCGEPQRTRAALEHLQQKILKVTEQIRVEQEARDDNVAEYLKLAHNADKQQASRIKQVFEKKNQKSAQTIAHLHKKLEHYHKKLKEIEQVSHRFTHLSSNVNSQVTLGKAKQVYQQFKAPLVDPSLNSGGAGGGGGGMLGPTMGSPRLDGHHHHHHHVHSSWDSLLEGLQEIKASQAHMEDTIEDMKGQLQSDYSYMTQCLQEERYRYERLEEQLSDLTELHQNEMSNLKQELASMEEKVAYQSYERARDIQEAVESCLTRITKLELQQQQQQVVQLEGVENANARALLGKLINVILALMAVLLVFVSTLANFITPLMKTRARVGATVLLTVLLFVLWKHWDFVDPWLIPS</sequence>
<dbReference type="OMA" id="VSLWKHW"/>
<organism evidence="10 11">
    <name type="scientific">Hippocampus comes</name>
    <name type="common">Tiger tail seahorse</name>
    <dbReference type="NCBI Taxonomy" id="109280"/>
    <lineage>
        <taxon>Eukaryota</taxon>
        <taxon>Metazoa</taxon>
        <taxon>Chordata</taxon>
        <taxon>Craniata</taxon>
        <taxon>Vertebrata</taxon>
        <taxon>Euteleostomi</taxon>
        <taxon>Actinopterygii</taxon>
        <taxon>Neopterygii</taxon>
        <taxon>Teleostei</taxon>
        <taxon>Neoteleostei</taxon>
        <taxon>Acanthomorphata</taxon>
        <taxon>Syngnathiaria</taxon>
        <taxon>Syngnathiformes</taxon>
        <taxon>Syngnathoidei</taxon>
        <taxon>Syngnathidae</taxon>
        <taxon>Hippocampus</taxon>
    </lineage>
</organism>
<protein>
    <submittedName>
        <fullName evidence="10">Transmembrane and coiled-coil domain family 2</fullName>
    </submittedName>
</protein>
<evidence type="ECO:0000256" key="3">
    <source>
        <dbReference type="ARBA" id="ARBA00022692"/>
    </source>
</evidence>
<keyword evidence="5 7" id="KW-0175">Coiled coil</keyword>
<feature type="transmembrane region" description="Helical" evidence="9">
    <location>
        <begin position="325"/>
        <end position="348"/>
    </location>
</feature>
<feature type="region of interest" description="Disordered" evidence="8">
    <location>
        <begin position="160"/>
        <end position="189"/>
    </location>
</feature>
<feature type="coiled-coil region" evidence="7">
    <location>
        <begin position="234"/>
        <end position="272"/>
    </location>
</feature>
<dbReference type="GO" id="GO:0016020">
    <property type="term" value="C:membrane"/>
    <property type="evidence" value="ECO:0007669"/>
    <property type="project" value="UniProtKB-SubCell"/>
</dbReference>
<comment type="similarity">
    <text evidence="2">Belongs to the TEX28 family.</text>
</comment>
<dbReference type="GO" id="GO:0042982">
    <property type="term" value="P:amyloid precursor protein metabolic process"/>
    <property type="evidence" value="ECO:0007669"/>
    <property type="project" value="TreeGrafter"/>
</dbReference>
<dbReference type="Ensembl" id="ENSHCOT00000007892.1">
    <property type="protein sequence ID" value="ENSHCOP00000019769.1"/>
    <property type="gene ID" value="ENSHCOG00000005339.1"/>
</dbReference>
<accession>A0A3Q2YMJ0</accession>
<reference evidence="10" key="1">
    <citation type="submission" date="2025-08" db="UniProtKB">
        <authorList>
            <consortium name="Ensembl"/>
        </authorList>
    </citation>
    <scope>IDENTIFICATION</scope>
</reference>
<keyword evidence="11" id="KW-1185">Reference proteome</keyword>
<dbReference type="GO" id="GO:0012505">
    <property type="term" value="C:endomembrane system"/>
    <property type="evidence" value="ECO:0007669"/>
    <property type="project" value="TreeGrafter"/>
</dbReference>
<dbReference type="PANTHER" id="PTHR17613">
    <property type="entry name" value="CEREBRAL PROTEIN-11-RELATED"/>
    <property type="match status" value="1"/>
</dbReference>
<feature type="compositionally biased region" description="Gly residues" evidence="8">
    <location>
        <begin position="162"/>
        <end position="172"/>
    </location>
</feature>
<evidence type="ECO:0000256" key="7">
    <source>
        <dbReference type="SAM" id="Coils"/>
    </source>
</evidence>
<feature type="transmembrane region" description="Helical" evidence="9">
    <location>
        <begin position="355"/>
        <end position="374"/>
    </location>
</feature>
<dbReference type="PANTHER" id="PTHR17613:SF9">
    <property type="entry name" value="TRANSMEMBRANE AND COILED-COIL DOMAINS PROTEIN 2"/>
    <property type="match status" value="1"/>
</dbReference>
<dbReference type="GeneTree" id="ENSGT00940000158314"/>
<evidence type="ECO:0000313" key="11">
    <source>
        <dbReference type="Proteomes" id="UP000264820"/>
    </source>
</evidence>
<comment type="subcellular location">
    <subcellularLocation>
        <location evidence="1">Membrane</location>
    </subcellularLocation>
</comment>
<dbReference type="AlphaFoldDB" id="A0A3Q2YMJ0"/>
<evidence type="ECO:0000256" key="9">
    <source>
        <dbReference type="SAM" id="Phobius"/>
    </source>
</evidence>
<dbReference type="Pfam" id="PF10267">
    <property type="entry name" value="Tmemb_cc2"/>
    <property type="match status" value="2"/>
</dbReference>
<name>A0A3Q2YMJ0_HIPCM</name>
<keyword evidence="4 9" id="KW-1133">Transmembrane helix</keyword>
<evidence type="ECO:0000256" key="8">
    <source>
        <dbReference type="SAM" id="MobiDB-lite"/>
    </source>
</evidence>
<keyword evidence="3 9" id="KW-0812">Transmembrane</keyword>